<comment type="similarity">
    <text evidence="8">Belongs to the adenylyl cyclase class-4/guanylyl cyclase family.</text>
</comment>
<dbReference type="GO" id="GO:0070482">
    <property type="term" value="P:response to oxygen levels"/>
    <property type="evidence" value="ECO:0007669"/>
    <property type="project" value="TreeGrafter"/>
</dbReference>
<dbReference type="SMART" id="SM00044">
    <property type="entry name" value="CYCc"/>
    <property type="match status" value="1"/>
</dbReference>
<organism evidence="11 12">
    <name type="scientific">Clunio marinus</name>
    <dbReference type="NCBI Taxonomy" id="568069"/>
    <lineage>
        <taxon>Eukaryota</taxon>
        <taxon>Metazoa</taxon>
        <taxon>Ecdysozoa</taxon>
        <taxon>Arthropoda</taxon>
        <taxon>Hexapoda</taxon>
        <taxon>Insecta</taxon>
        <taxon>Pterygota</taxon>
        <taxon>Neoptera</taxon>
        <taxon>Endopterygota</taxon>
        <taxon>Diptera</taxon>
        <taxon>Nematocera</taxon>
        <taxon>Chironomoidea</taxon>
        <taxon>Chironomidae</taxon>
        <taxon>Clunio</taxon>
    </lineage>
</organism>
<keyword evidence="6 8" id="KW-0456">Lyase</keyword>
<sequence length="661" mass="74575">MACPFSQHRSADVLQRQPTINNDLELPEVSGDSLTLTHLNAAMQLLTAPSNDDIHQALISLKQKYSGRFPGLRKFGGDRANISTYPHYDYLADIQDSLMEFDEATAIDILILLGEELVNTSCHGIIEKAFRCLGGNLPELIASLDGVYDVLKLQEEDLTDTGFVCASENELIFTSDRIAVAYLLLGILQNISKKLYQTECTIQMEPLEGSVQRFHYLFKIEESIKEQPEIIPRSISSDPNDLQMTNSTFCKMFPWHFIMDENLELLQIGEAFSKLFKNYLNATKAATHYFKFRRPVGLKLEFNEIIKRTNTPFLITLRAPAGRQDFVAKGLEIKGQMVFCPGPRNTLLFVGSPFLDGLEGLTCNGLFLSDIPLYDATREVILVGEQARAQDGLKRRMDKLKKEVEEGHEAVSKERKKNVSLLQMIFPDEIAEKLWLGKQVDAQSFPEVTMLFSDIVGFTSICSSASPFQVISMLESLYKVFDELCGVFDVYKVETIGDAYCVAKGLEGRSATSQYDAHKVAFMAMKMIENCAKHVTHDGKHIQMRIGLHTGTVLAGVVGRKMPRYCLFGHNVTIANKFESGSEASRINISPTTKKWLTKIDDFKFEYTRRDPSFLPKEYQAKDGETCYFLDGYKHAGVDENLDIQIHIDAAMQQINHELEY</sequence>
<dbReference type="InterPro" id="IPR001054">
    <property type="entry name" value="A/G_cyclase"/>
</dbReference>
<dbReference type="AlphaFoldDB" id="A0A1J1HZU9"/>
<dbReference type="GO" id="GO:0019934">
    <property type="term" value="P:cGMP-mediated signaling"/>
    <property type="evidence" value="ECO:0007669"/>
    <property type="project" value="TreeGrafter"/>
</dbReference>
<dbReference type="InterPro" id="IPR024096">
    <property type="entry name" value="NO_sig/Golgi_transp_ligand-bd"/>
</dbReference>
<gene>
    <name evidence="11" type="ORF">CLUMA_CG005307</name>
</gene>
<proteinExistence type="inferred from homology"/>
<dbReference type="OrthoDB" id="6127067at2759"/>
<dbReference type="InterPro" id="IPR018297">
    <property type="entry name" value="A/G_cyclase_CS"/>
</dbReference>
<dbReference type="Pfam" id="PF00211">
    <property type="entry name" value="Guanylate_cyc"/>
    <property type="match status" value="1"/>
</dbReference>
<dbReference type="InterPro" id="IPR029787">
    <property type="entry name" value="Nucleotide_cyclase"/>
</dbReference>
<keyword evidence="12" id="KW-1185">Reference proteome</keyword>
<evidence type="ECO:0000256" key="5">
    <source>
        <dbReference type="ARBA" id="ARBA00023134"/>
    </source>
</evidence>
<evidence type="ECO:0000256" key="4">
    <source>
        <dbReference type="ARBA" id="ARBA00022741"/>
    </source>
</evidence>
<dbReference type="PANTHER" id="PTHR45655">
    <property type="entry name" value="GUANYLATE CYCLASE SOLUBLE SUBUNIT BETA-2"/>
    <property type="match status" value="1"/>
</dbReference>
<dbReference type="InterPro" id="IPR011645">
    <property type="entry name" value="HNOB_dom_associated"/>
</dbReference>
<dbReference type="SUPFAM" id="SSF111126">
    <property type="entry name" value="Ligand-binding domain in the NO signalling and Golgi transport"/>
    <property type="match status" value="1"/>
</dbReference>
<dbReference type="SUPFAM" id="SSF55073">
    <property type="entry name" value="Nucleotide cyclase"/>
    <property type="match status" value="1"/>
</dbReference>
<evidence type="ECO:0000313" key="11">
    <source>
        <dbReference type="EMBL" id="CRK91657.1"/>
    </source>
</evidence>
<dbReference type="PROSITE" id="PS00452">
    <property type="entry name" value="GUANYLATE_CYCLASE_1"/>
    <property type="match status" value="1"/>
</dbReference>
<dbReference type="EMBL" id="CVRI01000021">
    <property type="protein sequence ID" value="CRK91657.1"/>
    <property type="molecule type" value="Genomic_DNA"/>
</dbReference>
<protein>
    <recommendedName>
        <fullName evidence="2">guanylate cyclase</fullName>
        <ecNumber evidence="2">4.6.1.2</ecNumber>
    </recommendedName>
</protein>
<dbReference type="GO" id="GO:0008074">
    <property type="term" value="C:guanylate cyclase complex, soluble"/>
    <property type="evidence" value="ECO:0007669"/>
    <property type="project" value="TreeGrafter"/>
</dbReference>
<dbReference type="CDD" id="cd07302">
    <property type="entry name" value="CHD"/>
    <property type="match status" value="1"/>
</dbReference>
<evidence type="ECO:0000256" key="8">
    <source>
        <dbReference type="RuleBase" id="RU000405"/>
    </source>
</evidence>
<dbReference type="PANTHER" id="PTHR45655:SF6">
    <property type="entry name" value="HEAD-SPECIFIC GUANYLATE CYCLASE"/>
    <property type="match status" value="1"/>
</dbReference>
<name>A0A1J1HZU9_9DIPT</name>
<dbReference type="Pfam" id="PF07700">
    <property type="entry name" value="HNOB"/>
    <property type="match status" value="1"/>
</dbReference>
<dbReference type="Proteomes" id="UP000183832">
    <property type="component" value="Unassembled WGS sequence"/>
</dbReference>
<dbReference type="GO" id="GO:0004383">
    <property type="term" value="F:guanylate cyclase activity"/>
    <property type="evidence" value="ECO:0007669"/>
    <property type="project" value="UniProtKB-EC"/>
</dbReference>
<keyword evidence="3" id="KW-0963">Cytoplasm</keyword>
<dbReference type="FunFam" id="3.30.70.1230:FF:000007">
    <property type="entry name" value="Guanylate cyclase soluble subunit alpha-3"/>
    <property type="match status" value="1"/>
</dbReference>
<evidence type="ECO:0000256" key="1">
    <source>
        <dbReference type="ARBA" id="ARBA00004496"/>
    </source>
</evidence>
<dbReference type="STRING" id="568069.A0A1J1HZU9"/>
<dbReference type="Gene3D" id="3.30.70.1230">
    <property type="entry name" value="Nucleotide cyclase"/>
    <property type="match status" value="1"/>
</dbReference>
<accession>A0A1J1HZU9</accession>
<evidence type="ECO:0000256" key="9">
    <source>
        <dbReference type="SAM" id="Coils"/>
    </source>
</evidence>
<dbReference type="InterPro" id="IPR011644">
    <property type="entry name" value="Heme_NO-bd"/>
</dbReference>
<comment type="subcellular location">
    <subcellularLocation>
        <location evidence="1">Cytoplasm</location>
    </subcellularLocation>
</comment>
<keyword evidence="9" id="KW-0175">Coiled coil</keyword>
<reference evidence="11 12" key="1">
    <citation type="submission" date="2015-04" db="EMBL/GenBank/DDBJ databases">
        <authorList>
            <person name="Syromyatnikov M.Y."/>
            <person name="Popov V.N."/>
        </authorList>
    </citation>
    <scope>NUCLEOTIDE SEQUENCE [LARGE SCALE GENOMIC DNA]</scope>
</reference>
<dbReference type="InterPro" id="IPR038158">
    <property type="entry name" value="H-NOX_domain_sf"/>
</dbReference>
<feature type="domain" description="Guanylate cyclase" evidence="10">
    <location>
        <begin position="449"/>
        <end position="579"/>
    </location>
</feature>
<keyword evidence="7" id="KW-0141">cGMP biosynthesis</keyword>
<evidence type="ECO:0000256" key="6">
    <source>
        <dbReference type="ARBA" id="ARBA00023239"/>
    </source>
</evidence>
<feature type="coiled-coil region" evidence="9">
    <location>
        <begin position="390"/>
        <end position="417"/>
    </location>
</feature>
<evidence type="ECO:0000256" key="7">
    <source>
        <dbReference type="ARBA" id="ARBA00023293"/>
    </source>
</evidence>
<dbReference type="Gene3D" id="3.90.1520.10">
    <property type="entry name" value="H-NOX domain"/>
    <property type="match status" value="1"/>
</dbReference>
<dbReference type="InterPro" id="IPR042463">
    <property type="entry name" value="HNOB_dom_associated_sf"/>
</dbReference>
<keyword evidence="5" id="KW-0342">GTP-binding</keyword>
<evidence type="ECO:0000256" key="3">
    <source>
        <dbReference type="ARBA" id="ARBA00022490"/>
    </source>
</evidence>
<dbReference type="Pfam" id="PF07701">
    <property type="entry name" value="HNOBA"/>
    <property type="match status" value="1"/>
</dbReference>
<keyword evidence="4" id="KW-0547">Nucleotide-binding</keyword>
<dbReference type="GO" id="GO:0005525">
    <property type="term" value="F:GTP binding"/>
    <property type="evidence" value="ECO:0007669"/>
    <property type="project" value="UniProtKB-KW"/>
</dbReference>
<evidence type="ECO:0000313" key="12">
    <source>
        <dbReference type="Proteomes" id="UP000183832"/>
    </source>
</evidence>
<dbReference type="GO" id="GO:0020037">
    <property type="term" value="F:heme binding"/>
    <property type="evidence" value="ECO:0007669"/>
    <property type="project" value="InterPro"/>
</dbReference>
<dbReference type="Gene3D" id="6.10.250.780">
    <property type="match status" value="1"/>
</dbReference>
<dbReference type="PROSITE" id="PS50125">
    <property type="entry name" value="GUANYLATE_CYCLASE_2"/>
    <property type="match status" value="1"/>
</dbReference>
<evidence type="ECO:0000256" key="2">
    <source>
        <dbReference type="ARBA" id="ARBA00012202"/>
    </source>
</evidence>
<dbReference type="Gene3D" id="3.30.450.260">
    <property type="entry name" value="Haem NO binding associated domain"/>
    <property type="match status" value="1"/>
</dbReference>
<dbReference type="EC" id="4.6.1.2" evidence="2"/>
<evidence type="ECO:0000259" key="10">
    <source>
        <dbReference type="PROSITE" id="PS50125"/>
    </source>
</evidence>